<reference evidence="2 3" key="1">
    <citation type="submission" date="2017-08" db="EMBL/GenBank/DDBJ databases">
        <title>USMARCv1.0.</title>
        <authorList>
            <person name="Hannum G.I."/>
            <person name="Koren S."/>
            <person name="Schroeder S.G."/>
            <person name="Chin S.C."/>
            <person name="Nonneman D.J."/>
            <person name="Becker S.A."/>
            <person name="Rosen B.D."/>
            <person name="Bickhart D.M."/>
            <person name="Putnam N.H."/>
            <person name="Green R.E."/>
            <person name="Tuggle C.K."/>
            <person name="Liu H."/>
            <person name="Rohrer G.A."/>
            <person name="Warr A."/>
            <person name="Hall R."/>
            <person name="Kim K."/>
            <person name="Hume D.A."/>
            <person name="Talbot R."/>
            <person name="Chow W."/>
            <person name="Howe K."/>
            <person name="Schwartz A.S."/>
            <person name="Watson M."/>
            <person name="Archibald A.L."/>
            <person name="Phillippy A.M."/>
            <person name="Smith T.P.L."/>
        </authorList>
    </citation>
    <scope>NUCLEOTIDE SEQUENCE [LARGE SCALE GENOMIC DNA]</scope>
</reference>
<reference evidence="2" key="2">
    <citation type="submission" date="2025-08" db="UniProtKB">
        <authorList>
            <consortium name="Ensembl"/>
        </authorList>
    </citation>
    <scope>IDENTIFICATION</scope>
</reference>
<proteinExistence type="predicted"/>
<feature type="compositionally biased region" description="Basic and acidic residues" evidence="1">
    <location>
        <begin position="1"/>
        <end position="12"/>
    </location>
</feature>
<evidence type="ECO:0000313" key="3">
    <source>
        <dbReference type="Proteomes" id="UP000314985"/>
    </source>
</evidence>
<dbReference type="AlphaFoldDB" id="A0A4X1UFK4"/>
<feature type="compositionally biased region" description="Low complexity" evidence="1">
    <location>
        <begin position="114"/>
        <end position="125"/>
    </location>
</feature>
<accession>A0A4X1UFK4</accession>
<protein>
    <recommendedName>
        <fullName evidence="4">Protein phosphatase 1 regulatory subunit 36</fullName>
    </recommendedName>
</protein>
<evidence type="ECO:0000313" key="2">
    <source>
        <dbReference type="Ensembl" id="ENSSSCP00070026716.1"/>
    </source>
</evidence>
<feature type="region of interest" description="Disordered" evidence="1">
    <location>
        <begin position="1"/>
        <end position="51"/>
    </location>
</feature>
<evidence type="ECO:0000256" key="1">
    <source>
        <dbReference type="SAM" id="MobiDB-lite"/>
    </source>
</evidence>
<dbReference type="PANTHER" id="PTHR21055">
    <property type="entry name" value="PROTEIN PHOSPHATASE 1 REGULATORY SUBUNIT 36"/>
    <property type="match status" value="1"/>
</dbReference>
<evidence type="ECO:0008006" key="4">
    <source>
        <dbReference type="Google" id="ProtNLM"/>
    </source>
</evidence>
<feature type="region of interest" description="Disordered" evidence="1">
    <location>
        <begin position="89"/>
        <end position="140"/>
    </location>
</feature>
<dbReference type="GO" id="GO:0019902">
    <property type="term" value="F:phosphatase binding"/>
    <property type="evidence" value="ECO:0007669"/>
    <property type="project" value="InterPro"/>
</dbReference>
<dbReference type="Ensembl" id="ENSSSCT00070032037.1">
    <property type="protein sequence ID" value="ENSSSCP00070026716.1"/>
    <property type="gene ID" value="ENSSSCG00070016295.1"/>
</dbReference>
<sequence>MRRQRGTAEKVVSRGGSDATPAVGSEESRVPPPSAVSWRPRSVASATLQGGQRETTYQVLEFYSRRWRLDVQATPPEVSAAWPAPIPRPTLVHSAGPRSVTRPRRPHPLGLALRPPQQGRPSPGRAALEKTWAQPSTKSERWSFTPAVEFKERGRRGKAVHFAETDGPASDRLTDKRFAFRDDKSPKGLERQSQQGNVTLHDAKFVALLLLQDTEMQRICSFTTFMRNKYLDNFLMALLYYLYYFLEKISFEKEPKSYMVGLVEKKEMELVISKLEEAQKYLAQKYCVLILGLGMPDKHHMCCGKEKISDTQKDWKFFESFYTFCTYVAWIVFRRQHFTEIEEEIGRLFRSSMFNIPRRKREDEASGGEKKRMTFVQFRRMMARRPAIKKAINMRSPVVSTLLPSLREKAQNVSEKKYRHVDIKFPAKTQEHKENLDSMYMPVVGILGEPRCQFNPHTLIPLNPEENMKSAGRPSSLLERKNVRIQDTLDLVMRKLSS</sequence>
<organism evidence="2 3">
    <name type="scientific">Sus scrofa</name>
    <name type="common">Pig</name>
    <dbReference type="NCBI Taxonomy" id="9823"/>
    <lineage>
        <taxon>Eukaryota</taxon>
        <taxon>Metazoa</taxon>
        <taxon>Chordata</taxon>
        <taxon>Craniata</taxon>
        <taxon>Vertebrata</taxon>
        <taxon>Euteleostomi</taxon>
        <taxon>Mammalia</taxon>
        <taxon>Eutheria</taxon>
        <taxon>Laurasiatheria</taxon>
        <taxon>Artiodactyla</taxon>
        <taxon>Suina</taxon>
        <taxon>Suidae</taxon>
        <taxon>Sus</taxon>
    </lineage>
</organism>
<dbReference type="InterPro" id="IPR026142">
    <property type="entry name" value="Pro_pase_1_reg_su_36"/>
</dbReference>
<dbReference type="Proteomes" id="UP000314985">
    <property type="component" value="Chromosome 7"/>
</dbReference>
<name>A0A4X1UFK4_PIG</name>
<dbReference type="PANTHER" id="PTHR21055:SF3">
    <property type="entry name" value="PROTEIN PHOSPHATASE 1 REGULATORY SUBUNIT 36"/>
    <property type="match status" value="1"/>
</dbReference>
<dbReference type="Pfam" id="PF14895">
    <property type="entry name" value="PPPI_inhib"/>
    <property type="match status" value="1"/>
</dbReference>